<dbReference type="Gene3D" id="3.20.20.30">
    <property type="entry name" value="Luciferase-like domain"/>
    <property type="match status" value="1"/>
</dbReference>
<evidence type="ECO:0000313" key="7">
    <source>
        <dbReference type="Proteomes" id="UP000185151"/>
    </source>
</evidence>
<dbReference type="AlphaFoldDB" id="A0A1N6KR98"/>
<accession>A0A1N6KR98</accession>
<dbReference type="GO" id="GO:0008726">
    <property type="term" value="F:alkanesulfonate monooxygenase activity"/>
    <property type="evidence" value="ECO:0007669"/>
    <property type="project" value="TreeGrafter"/>
</dbReference>
<evidence type="ECO:0000313" key="6">
    <source>
        <dbReference type="EMBL" id="SIO59078.1"/>
    </source>
</evidence>
<dbReference type="InterPro" id="IPR050172">
    <property type="entry name" value="SsuD_RutA_monooxygenase"/>
</dbReference>
<dbReference type="Proteomes" id="UP000185151">
    <property type="component" value="Unassembled WGS sequence"/>
</dbReference>
<name>A0A1N6KR98_9BURK</name>
<keyword evidence="1" id="KW-0285">Flavoprotein</keyword>
<dbReference type="PANTHER" id="PTHR42847">
    <property type="entry name" value="ALKANESULFONATE MONOOXYGENASE"/>
    <property type="match status" value="1"/>
</dbReference>
<dbReference type="GO" id="GO:0046306">
    <property type="term" value="P:alkanesulfonate catabolic process"/>
    <property type="evidence" value="ECO:0007669"/>
    <property type="project" value="TreeGrafter"/>
</dbReference>
<dbReference type="SUPFAM" id="SSF51679">
    <property type="entry name" value="Bacterial luciferase-like"/>
    <property type="match status" value="1"/>
</dbReference>
<feature type="domain" description="Luciferase-like" evidence="5">
    <location>
        <begin position="23"/>
        <end position="209"/>
    </location>
</feature>
<dbReference type="InterPro" id="IPR011251">
    <property type="entry name" value="Luciferase-like_dom"/>
</dbReference>
<evidence type="ECO:0000256" key="1">
    <source>
        <dbReference type="ARBA" id="ARBA00022630"/>
    </source>
</evidence>
<dbReference type="InterPro" id="IPR036661">
    <property type="entry name" value="Luciferase-like_sf"/>
</dbReference>
<dbReference type="Pfam" id="PF00296">
    <property type="entry name" value="Bac_luciferase"/>
    <property type="match status" value="1"/>
</dbReference>
<evidence type="ECO:0000259" key="5">
    <source>
        <dbReference type="Pfam" id="PF00296"/>
    </source>
</evidence>
<evidence type="ECO:0000256" key="2">
    <source>
        <dbReference type="ARBA" id="ARBA00022643"/>
    </source>
</evidence>
<evidence type="ECO:0000256" key="3">
    <source>
        <dbReference type="ARBA" id="ARBA00023002"/>
    </source>
</evidence>
<keyword evidence="4 6" id="KW-0503">Monooxygenase</keyword>
<proteinExistence type="predicted"/>
<keyword evidence="7" id="KW-1185">Reference proteome</keyword>
<protein>
    <submittedName>
        <fullName evidence="6">Luciferase-like monooxygenase</fullName>
    </submittedName>
</protein>
<dbReference type="PANTHER" id="PTHR42847:SF4">
    <property type="entry name" value="ALKANESULFONATE MONOOXYGENASE-RELATED"/>
    <property type="match status" value="1"/>
</dbReference>
<dbReference type="EMBL" id="FSRU01000002">
    <property type="protein sequence ID" value="SIO59078.1"/>
    <property type="molecule type" value="Genomic_DNA"/>
</dbReference>
<evidence type="ECO:0000256" key="4">
    <source>
        <dbReference type="ARBA" id="ARBA00023033"/>
    </source>
</evidence>
<keyword evidence="3" id="KW-0560">Oxidoreductase</keyword>
<sequence>MLATHTPPHLVLRLAATNDGATLALSDRIGLARAAQAAGVDTVLLPTQPQEPDPWMLAAALAAEIPDLRVMVGLRVGSMLPVVAAHLAQSMQSLSTGRLILQMELDEPTDTGRDYLNHAQRLERCVEFLTIFRALRQGMPLQYRGTFFQVENAQLPDLAAAMPPVYWLPQSAHEYAIAARHCDGLLFRCFPPAAVRHDLADAWRRFGAAMPNPRECFYAVSVEGPEASPGTMPSGVIRGQP</sequence>
<gene>
    <name evidence="6" type="ORF">SAMN05444165_4386</name>
</gene>
<keyword evidence="2" id="KW-0288">FMN</keyword>
<organism evidence="6 7">
    <name type="scientific">Paraburkholderia phenazinium</name>
    <dbReference type="NCBI Taxonomy" id="60549"/>
    <lineage>
        <taxon>Bacteria</taxon>
        <taxon>Pseudomonadati</taxon>
        <taxon>Pseudomonadota</taxon>
        <taxon>Betaproteobacteria</taxon>
        <taxon>Burkholderiales</taxon>
        <taxon>Burkholderiaceae</taxon>
        <taxon>Paraburkholderia</taxon>
    </lineage>
</organism>
<reference evidence="6 7" key="1">
    <citation type="submission" date="2016-11" db="EMBL/GenBank/DDBJ databases">
        <authorList>
            <person name="Jaros S."/>
            <person name="Januszkiewicz K."/>
            <person name="Wedrychowicz H."/>
        </authorList>
    </citation>
    <scope>NUCLEOTIDE SEQUENCE [LARGE SCALE GENOMIC DNA]</scope>
    <source>
        <strain evidence="6 7">GAS95</strain>
    </source>
</reference>